<evidence type="ECO:0000256" key="7">
    <source>
        <dbReference type="ARBA" id="ARBA00022692"/>
    </source>
</evidence>
<dbReference type="InterPro" id="IPR051562">
    <property type="entry name" value="Ascorbate-PTS_EIIC"/>
</dbReference>
<keyword evidence="8 14" id="KW-1133">Transmembrane helix</keyword>
<dbReference type="AlphaFoldDB" id="A0A1M5T081"/>
<comment type="subcellular location">
    <subcellularLocation>
        <location evidence="1">Cell membrane</location>
        <topology evidence="1">Multi-pass membrane protein</topology>
    </subcellularLocation>
</comment>
<feature type="transmembrane region" description="Helical" evidence="14">
    <location>
        <begin position="318"/>
        <end position="337"/>
    </location>
</feature>
<comment type="subunit">
    <text evidence="2">Homodimer.</text>
</comment>
<dbReference type="PANTHER" id="PTHR33843:SF4">
    <property type="entry name" value="ASCORBATE-SPECIFIC PTS SYSTEM EIIC COMPONENT"/>
    <property type="match status" value="1"/>
</dbReference>
<evidence type="ECO:0000256" key="8">
    <source>
        <dbReference type="ARBA" id="ARBA00022989"/>
    </source>
</evidence>
<feature type="transmembrane region" description="Helical" evidence="14">
    <location>
        <begin position="376"/>
        <end position="397"/>
    </location>
</feature>
<gene>
    <name evidence="15" type="ORF">SAMN02745180_00336</name>
</gene>
<dbReference type="PANTHER" id="PTHR33843">
    <property type="entry name" value="ASCORBATE-SPECIFIC PTS SYSTEM EIIC COMPONENT"/>
    <property type="match status" value="1"/>
</dbReference>
<feature type="transmembrane region" description="Helical" evidence="14">
    <location>
        <begin position="89"/>
        <end position="111"/>
    </location>
</feature>
<dbReference type="Pfam" id="PF03611">
    <property type="entry name" value="EIIC-GAT"/>
    <property type="match status" value="1"/>
</dbReference>
<feature type="transmembrane region" description="Helical" evidence="14">
    <location>
        <begin position="185"/>
        <end position="204"/>
    </location>
</feature>
<evidence type="ECO:0000256" key="13">
    <source>
        <dbReference type="ARBA" id="ARBA00042859"/>
    </source>
</evidence>
<feature type="transmembrane region" description="Helical" evidence="14">
    <location>
        <begin position="343"/>
        <end position="364"/>
    </location>
</feature>
<dbReference type="Proteomes" id="UP000184389">
    <property type="component" value="Unassembled WGS sequence"/>
</dbReference>
<name>A0A1M5T081_9FIRM</name>
<evidence type="ECO:0000256" key="1">
    <source>
        <dbReference type="ARBA" id="ARBA00004651"/>
    </source>
</evidence>
<evidence type="ECO:0000256" key="6">
    <source>
        <dbReference type="ARBA" id="ARBA00022683"/>
    </source>
</evidence>
<dbReference type="NCBIfam" id="NF006920">
    <property type="entry name" value="PRK09410.1-2"/>
    <property type="match status" value="1"/>
</dbReference>
<keyword evidence="16" id="KW-1185">Reference proteome</keyword>
<keyword evidence="7 14" id="KW-0812">Transmembrane</keyword>
<feature type="transmembrane region" description="Helical" evidence="14">
    <location>
        <begin position="132"/>
        <end position="165"/>
    </location>
</feature>
<evidence type="ECO:0000256" key="9">
    <source>
        <dbReference type="ARBA" id="ARBA00023136"/>
    </source>
</evidence>
<dbReference type="GO" id="GO:0005886">
    <property type="term" value="C:plasma membrane"/>
    <property type="evidence" value="ECO:0007669"/>
    <property type="project" value="UniProtKB-SubCell"/>
</dbReference>
<sequence>MKFLMFLINEIFREAALFLGLIALIGLLLQRKSASEVFQGTFKTILGVVILTQGTSILVNSMGPLSNGFNVLYGLNDEAALNPMGADQIISQFGSEIGLAMLLAFLVNVFFAKFVKNKRFKNVFLTGHHLFWFAFIFVAVGVEAGLTGGSLVLFSTIFLSIYIIIAPAIIRPYVRAVTGDDSFTLGHPTVILSLVSGILGKIFGNKERSTEDLQISEKWGFLREITVTSSLVMFIVYLIVGAMMGGQAKEVFATDKNIVVYSLMQGVLFGAGLTVLLSGVRMMLAEIIPAFKGISDKLIPDAIPALDCPIIFPYAPNAVLIGFVVSMITSVITIMILGKSGLFSYAIMPLTITCFFEIGTAAVIGNGTGGLRGSIIGSAVAGVLMIFLVGFSIPFLAHTASDWILIFGGNDFSLWSIVAGSIAKLFGLGA</sequence>
<proteinExistence type="inferred from homology"/>
<dbReference type="InterPro" id="IPR004703">
    <property type="entry name" value="PTS_sugar-sp_permease"/>
</dbReference>
<evidence type="ECO:0000256" key="11">
    <source>
        <dbReference type="ARBA" id="ARBA00038218"/>
    </source>
</evidence>
<evidence type="ECO:0000256" key="5">
    <source>
        <dbReference type="ARBA" id="ARBA00022597"/>
    </source>
</evidence>
<dbReference type="RefSeq" id="WP_072742783.1">
    <property type="nucleotide sequence ID" value="NZ_FQXR01000002.1"/>
</dbReference>
<feature type="transmembrane region" description="Helical" evidence="14">
    <location>
        <begin position="225"/>
        <end position="246"/>
    </location>
</feature>
<evidence type="ECO:0000313" key="15">
    <source>
        <dbReference type="EMBL" id="SHH44136.1"/>
    </source>
</evidence>
<reference evidence="15 16" key="1">
    <citation type="submission" date="2016-11" db="EMBL/GenBank/DDBJ databases">
        <authorList>
            <person name="Jaros S."/>
            <person name="Januszkiewicz K."/>
            <person name="Wedrychowicz H."/>
        </authorList>
    </citation>
    <scope>NUCLEOTIDE SEQUENCE [LARGE SCALE GENOMIC DNA]</scope>
    <source>
        <strain evidence="15 16">DSM 13106</strain>
    </source>
</reference>
<evidence type="ECO:0000256" key="2">
    <source>
        <dbReference type="ARBA" id="ARBA00011738"/>
    </source>
</evidence>
<keyword evidence="4" id="KW-1003">Cell membrane</keyword>
<keyword evidence="5" id="KW-0762">Sugar transport</keyword>
<dbReference type="GO" id="GO:0009401">
    <property type="term" value="P:phosphoenolpyruvate-dependent sugar phosphotransferase system"/>
    <property type="evidence" value="ECO:0007669"/>
    <property type="project" value="UniProtKB-KW"/>
</dbReference>
<evidence type="ECO:0000256" key="10">
    <source>
        <dbReference type="ARBA" id="ARBA00037387"/>
    </source>
</evidence>
<dbReference type="STRING" id="1123281.SAMN02745180_00336"/>
<protein>
    <recommendedName>
        <fullName evidence="12">Ascorbate-specific PTS system EIIC component</fullName>
    </recommendedName>
    <alternativeName>
        <fullName evidence="13">Ascorbate-specific permease IIC component UlaA</fullName>
    </alternativeName>
</protein>
<keyword evidence="6" id="KW-0598">Phosphotransferase system</keyword>
<comment type="similarity">
    <text evidence="11">Belongs to the UlaA family.</text>
</comment>
<accession>A0A1M5T081</accession>
<organism evidence="15 16">
    <name type="scientific">Sporanaerobacter acetigenes DSM 13106</name>
    <dbReference type="NCBI Taxonomy" id="1123281"/>
    <lineage>
        <taxon>Bacteria</taxon>
        <taxon>Bacillati</taxon>
        <taxon>Bacillota</taxon>
        <taxon>Tissierellia</taxon>
        <taxon>Tissierellales</taxon>
        <taxon>Sporanaerobacteraceae</taxon>
        <taxon>Sporanaerobacter</taxon>
    </lineage>
</organism>
<dbReference type="OrthoDB" id="9796178at2"/>
<feature type="transmembrane region" description="Helical" evidence="14">
    <location>
        <begin position="403"/>
        <end position="426"/>
    </location>
</feature>
<evidence type="ECO:0000313" key="16">
    <source>
        <dbReference type="Proteomes" id="UP000184389"/>
    </source>
</evidence>
<feature type="transmembrane region" description="Helical" evidence="14">
    <location>
        <begin position="258"/>
        <end position="277"/>
    </location>
</feature>
<dbReference type="EMBL" id="FQXR01000002">
    <property type="protein sequence ID" value="SHH44136.1"/>
    <property type="molecule type" value="Genomic_DNA"/>
</dbReference>
<evidence type="ECO:0000256" key="4">
    <source>
        <dbReference type="ARBA" id="ARBA00022475"/>
    </source>
</evidence>
<evidence type="ECO:0000256" key="14">
    <source>
        <dbReference type="SAM" id="Phobius"/>
    </source>
</evidence>
<keyword evidence="3" id="KW-0813">Transport</keyword>
<evidence type="ECO:0000256" key="12">
    <source>
        <dbReference type="ARBA" id="ARBA00039702"/>
    </source>
</evidence>
<comment type="function">
    <text evidence="10">The phosphoenolpyruvate-dependent sugar phosphotransferase system (sugar PTS), a major carbohydrate active transport system, catalyzes the phosphorylation of incoming sugar substrates concomitantly with their translocation across the cell membrane. The enzyme II UlaABC PTS system is involved in ascorbate transport.</text>
</comment>
<keyword evidence="9 14" id="KW-0472">Membrane</keyword>
<evidence type="ECO:0000256" key="3">
    <source>
        <dbReference type="ARBA" id="ARBA00022448"/>
    </source>
</evidence>